<proteinExistence type="predicted"/>
<keyword evidence="2" id="KW-1185">Reference proteome</keyword>
<comment type="caution">
    <text evidence="1">The sequence shown here is derived from an EMBL/GenBank/DDBJ whole genome shotgun (WGS) entry which is preliminary data.</text>
</comment>
<accession>A0A9D4MYT4</accession>
<sequence length="60" mass="6754">MHGRLSSTNCVIDARFALKLTDYGPHSLLYPERDLIRRVSSDEACNIGSKNSCFNYFNGV</sequence>
<gene>
    <name evidence="1" type="ORF">DPMN_010455</name>
</gene>
<dbReference type="Proteomes" id="UP000828390">
    <property type="component" value="Unassembled WGS sequence"/>
</dbReference>
<protein>
    <submittedName>
        <fullName evidence="1">Uncharacterized protein</fullName>
    </submittedName>
</protein>
<evidence type="ECO:0000313" key="1">
    <source>
        <dbReference type="EMBL" id="KAH3886447.1"/>
    </source>
</evidence>
<reference evidence="1" key="1">
    <citation type="journal article" date="2019" name="bioRxiv">
        <title>The Genome of the Zebra Mussel, Dreissena polymorpha: A Resource for Invasive Species Research.</title>
        <authorList>
            <person name="McCartney M.A."/>
            <person name="Auch B."/>
            <person name="Kono T."/>
            <person name="Mallez S."/>
            <person name="Zhang Y."/>
            <person name="Obille A."/>
            <person name="Becker A."/>
            <person name="Abrahante J.E."/>
            <person name="Garbe J."/>
            <person name="Badalamenti J.P."/>
            <person name="Herman A."/>
            <person name="Mangelson H."/>
            <person name="Liachko I."/>
            <person name="Sullivan S."/>
            <person name="Sone E.D."/>
            <person name="Koren S."/>
            <person name="Silverstein K.A.T."/>
            <person name="Beckman K.B."/>
            <person name="Gohl D.M."/>
        </authorList>
    </citation>
    <scope>NUCLEOTIDE SEQUENCE</scope>
    <source>
        <strain evidence="1">Duluth1</strain>
        <tissue evidence="1">Whole animal</tissue>
    </source>
</reference>
<reference evidence="1" key="2">
    <citation type="submission" date="2020-11" db="EMBL/GenBank/DDBJ databases">
        <authorList>
            <person name="McCartney M.A."/>
            <person name="Auch B."/>
            <person name="Kono T."/>
            <person name="Mallez S."/>
            <person name="Becker A."/>
            <person name="Gohl D.M."/>
            <person name="Silverstein K.A.T."/>
            <person name="Koren S."/>
            <person name="Bechman K.B."/>
            <person name="Herman A."/>
            <person name="Abrahante J.E."/>
            <person name="Garbe J."/>
        </authorList>
    </citation>
    <scope>NUCLEOTIDE SEQUENCE</scope>
    <source>
        <strain evidence="1">Duluth1</strain>
        <tissue evidence="1">Whole animal</tissue>
    </source>
</reference>
<dbReference type="EMBL" id="JAIWYP010000001">
    <property type="protein sequence ID" value="KAH3886447.1"/>
    <property type="molecule type" value="Genomic_DNA"/>
</dbReference>
<name>A0A9D4MYT4_DREPO</name>
<dbReference type="AlphaFoldDB" id="A0A9D4MYT4"/>
<evidence type="ECO:0000313" key="2">
    <source>
        <dbReference type="Proteomes" id="UP000828390"/>
    </source>
</evidence>
<organism evidence="1 2">
    <name type="scientific">Dreissena polymorpha</name>
    <name type="common">Zebra mussel</name>
    <name type="synonym">Mytilus polymorpha</name>
    <dbReference type="NCBI Taxonomy" id="45954"/>
    <lineage>
        <taxon>Eukaryota</taxon>
        <taxon>Metazoa</taxon>
        <taxon>Spiralia</taxon>
        <taxon>Lophotrochozoa</taxon>
        <taxon>Mollusca</taxon>
        <taxon>Bivalvia</taxon>
        <taxon>Autobranchia</taxon>
        <taxon>Heteroconchia</taxon>
        <taxon>Euheterodonta</taxon>
        <taxon>Imparidentia</taxon>
        <taxon>Neoheterodontei</taxon>
        <taxon>Myida</taxon>
        <taxon>Dreissenoidea</taxon>
        <taxon>Dreissenidae</taxon>
        <taxon>Dreissena</taxon>
    </lineage>
</organism>